<accession>A0ABN1JT44</accession>
<evidence type="ECO:0000256" key="7">
    <source>
        <dbReference type="SAM" id="Phobius"/>
    </source>
</evidence>
<evidence type="ECO:0000256" key="6">
    <source>
        <dbReference type="ARBA" id="ARBA00023136"/>
    </source>
</evidence>
<feature type="transmembrane region" description="Helical" evidence="7">
    <location>
        <begin position="95"/>
        <end position="117"/>
    </location>
</feature>
<evidence type="ECO:0000313" key="9">
    <source>
        <dbReference type="EMBL" id="GAA0746063.1"/>
    </source>
</evidence>
<feature type="transmembrane region" description="Helical" evidence="7">
    <location>
        <begin position="333"/>
        <end position="351"/>
    </location>
</feature>
<feature type="transmembrane region" description="Helical" evidence="7">
    <location>
        <begin position="393"/>
        <end position="413"/>
    </location>
</feature>
<comment type="subcellular location">
    <subcellularLocation>
        <location evidence="1">Cell membrane</location>
        <topology evidence="1">Multi-pass membrane protein</topology>
    </subcellularLocation>
</comment>
<protein>
    <submittedName>
        <fullName evidence="9">MFS transporter</fullName>
    </submittedName>
</protein>
<dbReference type="SUPFAM" id="SSF103473">
    <property type="entry name" value="MFS general substrate transporter"/>
    <property type="match status" value="1"/>
</dbReference>
<organism evidence="9 10">
    <name type="scientific">Ideonella azotifigens</name>
    <dbReference type="NCBI Taxonomy" id="513160"/>
    <lineage>
        <taxon>Bacteria</taxon>
        <taxon>Pseudomonadati</taxon>
        <taxon>Pseudomonadota</taxon>
        <taxon>Betaproteobacteria</taxon>
        <taxon>Burkholderiales</taxon>
        <taxon>Sphaerotilaceae</taxon>
        <taxon>Ideonella</taxon>
    </lineage>
</organism>
<dbReference type="InterPro" id="IPR036259">
    <property type="entry name" value="MFS_trans_sf"/>
</dbReference>
<dbReference type="InterPro" id="IPR010290">
    <property type="entry name" value="TM_effector"/>
</dbReference>
<proteinExistence type="predicted"/>
<dbReference type="CDD" id="cd06173">
    <property type="entry name" value="MFS_MefA_like"/>
    <property type="match status" value="1"/>
</dbReference>
<sequence length="570" mass="61122">MEAAAIAPEVPASPVPAELGAELEAEAAAGAPGPVLPQEATPPVPMRSSALAPLEVPVFRMLWLAWLTANITMWMNDVAAGWLMTTLSTSTTMVALVQAASTLPVFLLGLPSGALADLLDRRRYFAATQLWVGLNAAVLAVVALADGMNAGLLLLLTFTNGIGLALRWPVFAAIVPEVVPPHHLAGALALNGVAMNLSRIIGPILAGVLLASFGSAWVFVTNTLLSLLAFVIILRWQSQQKRQSALPGERFVGAMRVGAQHVWQSPRLRGVLTRIFLFFLHSAALLSMLPLVARLLGGGAHLFTALLACQGAGAITAVMLFPRWRARFDASRFITWGPAAHAGATLLVVVAPHPAVAMLAMFVAGMAWISTANTLTVAAQMALPDWVRARGMAIYQMALMGGTAAGSALWGQVAEHLGVRWSLTASALFGLAVLAVVRKRELPSAAEDHSRAKPFSAPNPAIDIDPDEGPVMVTVEYLIDPARAAEFARVMQDTKRARLRQGALSWGLFRDSERVGRYVEYFVDENWVEHLRRQERFTAADAGLRAQRLQFHLGAHDPVVSRYLAEQATL</sequence>
<evidence type="ECO:0000256" key="1">
    <source>
        <dbReference type="ARBA" id="ARBA00004651"/>
    </source>
</evidence>
<evidence type="ECO:0000313" key="10">
    <source>
        <dbReference type="Proteomes" id="UP001500279"/>
    </source>
</evidence>
<feature type="transmembrane region" description="Helical" evidence="7">
    <location>
        <begin position="216"/>
        <end position="234"/>
    </location>
</feature>
<feature type="transmembrane region" description="Helical" evidence="7">
    <location>
        <begin position="56"/>
        <end position="75"/>
    </location>
</feature>
<keyword evidence="6 7" id="KW-0472">Membrane</keyword>
<dbReference type="EMBL" id="BAAAEW010000006">
    <property type="protein sequence ID" value="GAA0746063.1"/>
    <property type="molecule type" value="Genomic_DNA"/>
</dbReference>
<dbReference type="Gene3D" id="1.20.1250.20">
    <property type="entry name" value="MFS general substrate transporter like domains"/>
    <property type="match status" value="1"/>
</dbReference>
<dbReference type="PROSITE" id="PS50850">
    <property type="entry name" value="MFS"/>
    <property type="match status" value="1"/>
</dbReference>
<evidence type="ECO:0000256" key="2">
    <source>
        <dbReference type="ARBA" id="ARBA00022448"/>
    </source>
</evidence>
<evidence type="ECO:0000256" key="5">
    <source>
        <dbReference type="ARBA" id="ARBA00022989"/>
    </source>
</evidence>
<keyword evidence="2" id="KW-0813">Transport</keyword>
<gene>
    <name evidence="9" type="ORF">GCM10009107_13190</name>
</gene>
<evidence type="ECO:0000256" key="3">
    <source>
        <dbReference type="ARBA" id="ARBA00022475"/>
    </source>
</evidence>
<dbReference type="PANTHER" id="PTHR23513:SF11">
    <property type="entry name" value="STAPHYLOFERRIN A TRANSPORTER"/>
    <property type="match status" value="1"/>
</dbReference>
<dbReference type="Proteomes" id="UP001500279">
    <property type="component" value="Unassembled WGS sequence"/>
</dbReference>
<feature type="transmembrane region" description="Helical" evidence="7">
    <location>
        <begin position="419"/>
        <end position="437"/>
    </location>
</feature>
<feature type="transmembrane region" description="Helical" evidence="7">
    <location>
        <begin position="275"/>
        <end position="296"/>
    </location>
</feature>
<feature type="transmembrane region" description="Helical" evidence="7">
    <location>
        <begin position="302"/>
        <end position="321"/>
    </location>
</feature>
<comment type="caution">
    <text evidence="9">The sequence shown here is derived from an EMBL/GenBank/DDBJ whole genome shotgun (WGS) entry which is preliminary data.</text>
</comment>
<evidence type="ECO:0000259" key="8">
    <source>
        <dbReference type="PROSITE" id="PS50850"/>
    </source>
</evidence>
<keyword evidence="5 7" id="KW-1133">Transmembrane helix</keyword>
<dbReference type="PANTHER" id="PTHR23513">
    <property type="entry name" value="INTEGRAL MEMBRANE EFFLUX PROTEIN-RELATED"/>
    <property type="match status" value="1"/>
</dbReference>
<evidence type="ECO:0000256" key="4">
    <source>
        <dbReference type="ARBA" id="ARBA00022692"/>
    </source>
</evidence>
<feature type="domain" description="Major facilitator superfamily (MFS) profile" evidence="8">
    <location>
        <begin position="58"/>
        <end position="442"/>
    </location>
</feature>
<feature type="transmembrane region" description="Helical" evidence="7">
    <location>
        <begin position="357"/>
        <end position="381"/>
    </location>
</feature>
<dbReference type="InterPro" id="IPR020846">
    <property type="entry name" value="MFS_dom"/>
</dbReference>
<reference evidence="9 10" key="1">
    <citation type="journal article" date="2019" name="Int. J. Syst. Evol. Microbiol.">
        <title>The Global Catalogue of Microorganisms (GCM) 10K type strain sequencing project: providing services to taxonomists for standard genome sequencing and annotation.</title>
        <authorList>
            <consortium name="The Broad Institute Genomics Platform"/>
            <consortium name="The Broad Institute Genome Sequencing Center for Infectious Disease"/>
            <person name="Wu L."/>
            <person name="Ma J."/>
        </authorList>
    </citation>
    <scope>NUCLEOTIDE SEQUENCE [LARGE SCALE GENOMIC DNA]</scope>
    <source>
        <strain evidence="9 10">JCM 15503</strain>
    </source>
</reference>
<keyword evidence="4 7" id="KW-0812">Transmembrane</keyword>
<keyword evidence="10" id="KW-1185">Reference proteome</keyword>
<name>A0ABN1JT44_9BURK</name>
<dbReference type="Pfam" id="PF05977">
    <property type="entry name" value="MFS_3"/>
    <property type="match status" value="1"/>
</dbReference>
<keyword evidence="3" id="KW-1003">Cell membrane</keyword>